<dbReference type="InterPro" id="IPR000212">
    <property type="entry name" value="DNA_helicase_UvrD/REP"/>
</dbReference>
<evidence type="ECO:0000259" key="17">
    <source>
        <dbReference type="PROSITE" id="PS51217"/>
    </source>
</evidence>
<protein>
    <recommendedName>
        <fullName evidence="13">DNA 3'-5' helicase</fullName>
        <ecNumber evidence="13">5.6.2.4</ecNumber>
    </recommendedName>
</protein>
<evidence type="ECO:0000256" key="15">
    <source>
        <dbReference type="PROSITE-ProRule" id="PRU00560"/>
    </source>
</evidence>
<organism evidence="18 19">
    <name type="scientific">Microbacterium halimionae</name>
    <dbReference type="NCBI Taxonomy" id="1526413"/>
    <lineage>
        <taxon>Bacteria</taxon>
        <taxon>Bacillati</taxon>
        <taxon>Actinomycetota</taxon>
        <taxon>Actinomycetes</taxon>
        <taxon>Micrococcales</taxon>
        <taxon>Microbacteriaceae</taxon>
        <taxon>Microbacterium</taxon>
    </lineage>
</organism>
<dbReference type="PANTHER" id="PTHR11070">
    <property type="entry name" value="UVRD / RECB / PCRA DNA HELICASE FAMILY MEMBER"/>
    <property type="match status" value="1"/>
</dbReference>
<reference evidence="18 19" key="1">
    <citation type="submission" date="2020-07" db="EMBL/GenBank/DDBJ databases">
        <title>Sequencing the genomes of 1000 actinobacteria strains.</title>
        <authorList>
            <person name="Klenk H.-P."/>
        </authorList>
    </citation>
    <scope>NUCLEOTIDE SEQUENCE [LARGE SCALE GENOMIC DNA]</scope>
    <source>
        <strain evidence="18 19">DSM 27576</strain>
    </source>
</reference>
<comment type="catalytic activity">
    <reaction evidence="12">
        <text>Couples ATP hydrolysis with the unwinding of duplex DNA by translocating in the 3'-5' direction.</text>
        <dbReference type="EC" id="5.6.2.4"/>
    </reaction>
</comment>
<dbReference type="Gene3D" id="3.40.50.300">
    <property type="entry name" value="P-loop containing nucleotide triphosphate hydrolases"/>
    <property type="match status" value="2"/>
</dbReference>
<keyword evidence="7 18" id="KW-0269">Exonuclease</keyword>
<sequence>MTVSSLFDSSRLVSEQRDVVDADPEASFVVVGAPGTGKTATVVARVAALVAQGVSVDSIVVLTATRSAATGLRDELGLAAGAATSGPLARSVASFAYGLVRSAEVAAGRESPQLLTGGDEDQIIRDLLDGDAEDEAESTSRWPVELSADVRATTGFRSEVRAFIAECTTLGIDPRSLTSWAEKRDIPAWGAMATFMSEYLGVRARMRGAYRDAATLIREAIPLARSGAAPHLKAVIVDDAQELTRGGVELVEALFHRGVPVTAFGDPDVGSGAFRGATPENFARLAASLGSMRVLRSHHRGTACQIDLVSRVTQHIGAVGVVDHRRAPTHVPPDGTVRSRLARSAGEELDMIARALRERHVHDNVPWSECAVIAHDGRQIAQLEAELVAREVPAHASGPGTALGALRPVRDLLRVVALAVDETAWEVSVVEDALQGAGMDPIELRRLRSALRHTELANGGGRPARELLMSAMRNPIEFVLLDTREGRRAARVAETIALLAEQRLGGASAHELLWTAWERSGNERTWHEATRGTGPLAAAANRDLDAVVSLFQAAKRFGERLPDAEALDFVRSVSESDVAEDRLETSLSRDAVRILTPAAAASTEFDTVIVAGVQEGVWPNTRLRGSALDTWRLAAVHDGADAGADTVDRRRSAMHDELRLFVRAISRVRRRLMVTAVDDDDNGPSVIFELLPPPEPIGVGSEHPLTLRGLVAAHRRTLTEPRSANGARLAAAEQLALLADAGVAGAHPDSWYTGLFPTSTEPLRDISREDIRVSPSLMHTIEECQLNWVIGDLGGDPGGAVAGLGTIIHAALETADSISEESMLRVVDARWGELEFESPWRDRAERARAQDLVRRLHVYLRRFEAEGGRLIDAEPHFEVPLALAGFETDPGDEEHHHVILSGYIDRVEQRPDGAVEIVDLKTGKSEPQTDNKVTDNAQLAAYQLAFAAGAIPGTAGLPSGGAKLLVLRPTAASRDFVTPHQPPLSEEERALFITRVHAAASVMRGVSFTAPYEQHCRDEHSFGLCRIHTISAVSAS</sequence>
<dbReference type="EMBL" id="JACGWY010000006">
    <property type="protein sequence ID" value="MBA8817328.1"/>
    <property type="molecule type" value="Genomic_DNA"/>
</dbReference>
<evidence type="ECO:0000313" key="18">
    <source>
        <dbReference type="EMBL" id="MBA8817328.1"/>
    </source>
</evidence>
<dbReference type="GO" id="GO:0043138">
    <property type="term" value="F:3'-5' DNA helicase activity"/>
    <property type="evidence" value="ECO:0007669"/>
    <property type="project" value="UniProtKB-EC"/>
</dbReference>
<comment type="similarity">
    <text evidence="1">Belongs to the helicase family. UvrD subfamily.</text>
</comment>
<dbReference type="RefSeq" id="WP_167049074.1">
    <property type="nucleotide sequence ID" value="NZ_JAAOZB010000002.1"/>
</dbReference>
<evidence type="ECO:0000256" key="6">
    <source>
        <dbReference type="ARBA" id="ARBA00022806"/>
    </source>
</evidence>
<keyword evidence="9" id="KW-0238">DNA-binding</keyword>
<keyword evidence="6 15" id="KW-0347">Helicase</keyword>
<keyword evidence="10" id="KW-0234">DNA repair</keyword>
<dbReference type="PANTHER" id="PTHR11070:SF59">
    <property type="entry name" value="DNA 3'-5' HELICASE"/>
    <property type="match status" value="1"/>
</dbReference>
<dbReference type="EC" id="5.6.2.4" evidence="13"/>
<dbReference type="Gene3D" id="3.90.320.10">
    <property type="match status" value="1"/>
</dbReference>
<dbReference type="GO" id="GO:0005829">
    <property type="term" value="C:cytosol"/>
    <property type="evidence" value="ECO:0007669"/>
    <property type="project" value="TreeGrafter"/>
</dbReference>
<evidence type="ECO:0000256" key="9">
    <source>
        <dbReference type="ARBA" id="ARBA00023125"/>
    </source>
</evidence>
<keyword evidence="19" id="KW-1185">Reference proteome</keyword>
<evidence type="ECO:0000256" key="7">
    <source>
        <dbReference type="ARBA" id="ARBA00022839"/>
    </source>
</evidence>
<keyword evidence="8 15" id="KW-0067">ATP-binding</keyword>
<evidence type="ECO:0000256" key="13">
    <source>
        <dbReference type="ARBA" id="ARBA00034808"/>
    </source>
</evidence>
<evidence type="ECO:0000256" key="8">
    <source>
        <dbReference type="ARBA" id="ARBA00022840"/>
    </source>
</evidence>
<evidence type="ECO:0000259" key="16">
    <source>
        <dbReference type="PROSITE" id="PS51198"/>
    </source>
</evidence>
<proteinExistence type="inferred from homology"/>
<dbReference type="GO" id="GO:0000725">
    <property type="term" value="P:recombinational repair"/>
    <property type="evidence" value="ECO:0007669"/>
    <property type="project" value="TreeGrafter"/>
</dbReference>
<dbReference type="Gene3D" id="1.10.10.160">
    <property type="match status" value="1"/>
</dbReference>
<evidence type="ECO:0000256" key="1">
    <source>
        <dbReference type="ARBA" id="ARBA00009922"/>
    </source>
</evidence>
<keyword evidence="4" id="KW-0227">DNA damage</keyword>
<accession>A0A7W3JQY8</accession>
<evidence type="ECO:0000256" key="4">
    <source>
        <dbReference type="ARBA" id="ARBA00022763"/>
    </source>
</evidence>
<dbReference type="Proteomes" id="UP000526083">
    <property type="component" value="Unassembled WGS sequence"/>
</dbReference>
<gene>
    <name evidence="18" type="ORF">FHX48_002427</name>
</gene>
<dbReference type="Pfam" id="PF12705">
    <property type="entry name" value="PDDEXK_1"/>
    <property type="match status" value="1"/>
</dbReference>
<feature type="domain" description="UvrD-like helicase ATP-binding" evidence="16">
    <location>
        <begin position="11"/>
        <end position="302"/>
    </location>
</feature>
<dbReference type="GO" id="GO:0003677">
    <property type="term" value="F:DNA binding"/>
    <property type="evidence" value="ECO:0007669"/>
    <property type="project" value="UniProtKB-KW"/>
</dbReference>
<comment type="catalytic activity">
    <reaction evidence="14">
        <text>ATP + H2O = ADP + phosphate + H(+)</text>
        <dbReference type="Rhea" id="RHEA:13065"/>
        <dbReference type="ChEBI" id="CHEBI:15377"/>
        <dbReference type="ChEBI" id="CHEBI:15378"/>
        <dbReference type="ChEBI" id="CHEBI:30616"/>
        <dbReference type="ChEBI" id="CHEBI:43474"/>
        <dbReference type="ChEBI" id="CHEBI:456216"/>
        <dbReference type="EC" id="5.6.2.4"/>
    </reaction>
</comment>
<evidence type="ECO:0000256" key="11">
    <source>
        <dbReference type="ARBA" id="ARBA00023235"/>
    </source>
</evidence>
<evidence type="ECO:0000256" key="10">
    <source>
        <dbReference type="ARBA" id="ARBA00023204"/>
    </source>
</evidence>
<evidence type="ECO:0000256" key="3">
    <source>
        <dbReference type="ARBA" id="ARBA00022741"/>
    </source>
</evidence>
<keyword evidence="11" id="KW-0413">Isomerase</keyword>
<dbReference type="InterPro" id="IPR014017">
    <property type="entry name" value="DNA_helicase_UvrD-like_C"/>
</dbReference>
<dbReference type="GO" id="GO:0033202">
    <property type="term" value="C:DNA helicase complex"/>
    <property type="evidence" value="ECO:0007669"/>
    <property type="project" value="TreeGrafter"/>
</dbReference>
<dbReference type="PROSITE" id="PS51198">
    <property type="entry name" value="UVRD_HELICASE_ATP_BIND"/>
    <property type="match status" value="1"/>
</dbReference>
<keyword evidence="5 15" id="KW-0378">Hydrolase</keyword>
<name>A0A7W3JQY8_9MICO</name>
<evidence type="ECO:0000313" key="19">
    <source>
        <dbReference type="Proteomes" id="UP000526083"/>
    </source>
</evidence>
<dbReference type="PROSITE" id="PS51217">
    <property type="entry name" value="UVRD_HELICASE_CTER"/>
    <property type="match status" value="1"/>
</dbReference>
<dbReference type="InterPro" id="IPR013986">
    <property type="entry name" value="DExx_box_DNA_helicase_dom_sf"/>
</dbReference>
<dbReference type="Gene3D" id="1.10.486.10">
    <property type="entry name" value="PCRA, domain 4"/>
    <property type="match status" value="1"/>
</dbReference>
<evidence type="ECO:0000256" key="12">
    <source>
        <dbReference type="ARBA" id="ARBA00034617"/>
    </source>
</evidence>
<comment type="caution">
    <text evidence="18">The sequence shown here is derived from an EMBL/GenBank/DDBJ whole genome shotgun (WGS) entry which is preliminary data.</text>
</comment>
<keyword evidence="2" id="KW-0540">Nuclease</keyword>
<dbReference type="SUPFAM" id="SSF52540">
    <property type="entry name" value="P-loop containing nucleoside triphosphate hydrolases"/>
    <property type="match status" value="1"/>
</dbReference>
<evidence type="ECO:0000256" key="5">
    <source>
        <dbReference type="ARBA" id="ARBA00022801"/>
    </source>
</evidence>
<dbReference type="InterPro" id="IPR027417">
    <property type="entry name" value="P-loop_NTPase"/>
</dbReference>
<dbReference type="Pfam" id="PF00580">
    <property type="entry name" value="UvrD-helicase"/>
    <property type="match status" value="1"/>
</dbReference>
<keyword evidence="3 15" id="KW-0547">Nucleotide-binding</keyword>
<dbReference type="GO" id="GO:0004527">
    <property type="term" value="F:exonuclease activity"/>
    <property type="evidence" value="ECO:0007669"/>
    <property type="project" value="UniProtKB-KW"/>
</dbReference>
<feature type="domain" description="UvrD-like helicase C-terminal" evidence="17">
    <location>
        <begin position="306"/>
        <end position="602"/>
    </location>
</feature>
<dbReference type="AlphaFoldDB" id="A0A7W3JQY8"/>
<feature type="binding site" evidence="15">
    <location>
        <begin position="32"/>
        <end position="39"/>
    </location>
    <ligand>
        <name>ATP</name>
        <dbReference type="ChEBI" id="CHEBI:30616"/>
    </ligand>
</feature>
<dbReference type="GO" id="GO:0005524">
    <property type="term" value="F:ATP binding"/>
    <property type="evidence" value="ECO:0007669"/>
    <property type="project" value="UniProtKB-UniRule"/>
</dbReference>
<evidence type="ECO:0000256" key="2">
    <source>
        <dbReference type="ARBA" id="ARBA00022722"/>
    </source>
</evidence>
<dbReference type="InterPro" id="IPR038726">
    <property type="entry name" value="PDDEXK_AddAB-type"/>
</dbReference>
<dbReference type="InterPro" id="IPR014016">
    <property type="entry name" value="UvrD-like_ATP-bd"/>
</dbReference>
<dbReference type="InterPro" id="IPR011604">
    <property type="entry name" value="PDDEXK-like_dom_sf"/>
</dbReference>
<evidence type="ECO:0000256" key="14">
    <source>
        <dbReference type="ARBA" id="ARBA00048988"/>
    </source>
</evidence>